<sequence>MPIARRAQFARATVLFTIAGLTLAACRKKPAAAPAPAPTTRVNQDSIDAARRAQEERDRAARDAAARDSAARAQARLDSIVNAARATLNAPVYFDYDAADLRDDARGVLEAKLPILTANSGLRIRIAGHTDSRGSDEYNLALGQRRASAVKDWLTGRGIDGGRIEIVSFGEERPGCTEEAESCWSQNRRAEFEVTAGGERLTVPGGAQ</sequence>
<feature type="chain" id="PRO_5041305060" description="Peptidoglycan-associated lipoprotein" evidence="8">
    <location>
        <begin position="25"/>
        <end position="208"/>
    </location>
</feature>
<keyword evidence="11" id="KW-1185">Reference proteome</keyword>
<gene>
    <name evidence="6" type="primary">pal</name>
    <name evidence="10" type="ORF">rosag_40500</name>
</gene>
<evidence type="ECO:0000256" key="3">
    <source>
        <dbReference type="ARBA" id="ARBA00023139"/>
    </source>
</evidence>
<protein>
    <recommendedName>
        <fullName evidence="6">Peptidoglycan-associated lipoprotein</fullName>
        <shortName evidence="6">PAL</shortName>
    </recommendedName>
</protein>
<dbReference type="PROSITE" id="PS51123">
    <property type="entry name" value="OMPA_2"/>
    <property type="match status" value="1"/>
</dbReference>
<evidence type="ECO:0000256" key="7">
    <source>
        <dbReference type="SAM" id="MobiDB-lite"/>
    </source>
</evidence>
<dbReference type="Gene3D" id="3.30.1330.60">
    <property type="entry name" value="OmpA-like domain"/>
    <property type="match status" value="1"/>
</dbReference>
<evidence type="ECO:0000313" key="10">
    <source>
        <dbReference type="EMBL" id="GLC27537.1"/>
    </source>
</evidence>
<dbReference type="PROSITE" id="PS51257">
    <property type="entry name" value="PROKAR_LIPOPROTEIN"/>
    <property type="match status" value="1"/>
</dbReference>
<keyword evidence="1 6" id="KW-0732">Signal</keyword>
<feature type="domain" description="OmpA-like" evidence="9">
    <location>
        <begin position="81"/>
        <end position="198"/>
    </location>
</feature>
<evidence type="ECO:0000259" key="9">
    <source>
        <dbReference type="PROSITE" id="PS51123"/>
    </source>
</evidence>
<evidence type="ECO:0000313" key="11">
    <source>
        <dbReference type="Proteomes" id="UP001161325"/>
    </source>
</evidence>
<name>A0AA37V469_9BACT</name>
<dbReference type="PANTHER" id="PTHR30329">
    <property type="entry name" value="STATOR ELEMENT OF FLAGELLAR MOTOR COMPLEX"/>
    <property type="match status" value="1"/>
</dbReference>
<organism evidence="10 11">
    <name type="scientific">Roseisolibacter agri</name>
    <dbReference type="NCBI Taxonomy" id="2014610"/>
    <lineage>
        <taxon>Bacteria</taxon>
        <taxon>Pseudomonadati</taxon>
        <taxon>Gemmatimonadota</taxon>
        <taxon>Gemmatimonadia</taxon>
        <taxon>Gemmatimonadales</taxon>
        <taxon>Gemmatimonadaceae</taxon>
        <taxon>Roseisolibacter</taxon>
    </lineage>
</organism>
<feature type="signal peptide" evidence="8">
    <location>
        <begin position="1"/>
        <end position="24"/>
    </location>
</feature>
<dbReference type="InterPro" id="IPR036737">
    <property type="entry name" value="OmpA-like_sf"/>
</dbReference>
<dbReference type="Pfam" id="PF00691">
    <property type="entry name" value="OmpA"/>
    <property type="match status" value="1"/>
</dbReference>
<evidence type="ECO:0000256" key="5">
    <source>
        <dbReference type="ARBA" id="ARBA00023288"/>
    </source>
</evidence>
<evidence type="ECO:0000256" key="2">
    <source>
        <dbReference type="ARBA" id="ARBA00023136"/>
    </source>
</evidence>
<comment type="similarity">
    <text evidence="6">Belongs to the Pal lipoprotein family.</text>
</comment>
<comment type="subcellular location">
    <subcellularLocation>
        <location evidence="6">Cell outer membrane</location>
        <topology evidence="6">Lipid-anchor</topology>
    </subcellularLocation>
</comment>
<keyword evidence="3 6" id="KW-0564">Palmitate</keyword>
<dbReference type="SUPFAM" id="SSF103088">
    <property type="entry name" value="OmpA-like"/>
    <property type="match status" value="1"/>
</dbReference>
<dbReference type="RefSeq" id="WP_284351974.1">
    <property type="nucleotide sequence ID" value="NZ_BRXS01000006.1"/>
</dbReference>
<dbReference type="PROSITE" id="PS01068">
    <property type="entry name" value="OMPA_1"/>
    <property type="match status" value="1"/>
</dbReference>
<dbReference type="InterPro" id="IPR039001">
    <property type="entry name" value="Pal"/>
</dbReference>
<proteinExistence type="inferred from homology"/>
<dbReference type="GO" id="GO:0051301">
    <property type="term" value="P:cell division"/>
    <property type="evidence" value="ECO:0007669"/>
    <property type="project" value="InterPro"/>
</dbReference>
<evidence type="ECO:0000256" key="4">
    <source>
        <dbReference type="ARBA" id="ARBA00023237"/>
    </source>
</evidence>
<keyword evidence="4 6" id="KW-0998">Cell outer membrane</keyword>
<dbReference type="GO" id="GO:0009279">
    <property type="term" value="C:cell outer membrane"/>
    <property type="evidence" value="ECO:0007669"/>
    <property type="project" value="UniProtKB-SubCell"/>
</dbReference>
<dbReference type="AlphaFoldDB" id="A0AA37V469"/>
<feature type="compositionally biased region" description="Basic and acidic residues" evidence="7">
    <location>
        <begin position="48"/>
        <end position="67"/>
    </location>
</feature>
<dbReference type="EMBL" id="BRXS01000006">
    <property type="protein sequence ID" value="GLC27537.1"/>
    <property type="molecule type" value="Genomic_DNA"/>
</dbReference>
<comment type="caution">
    <text evidence="10">The sequence shown here is derived from an EMBL/GenBank/DDBJ whole genome shotgun (WGS) entry which is preliminary data.</text>
</comment>
<keyword evidence="5 6" id="KW-0449">Lipoprotein</keyword>
<dbReference type="InterPro" id="IPR006665">
    <property type="entry name" value="OmpA-like"/>
</dbReference>
<dbReference type="InterPro" id="IPR006690">
    <property type="entry name" value="OMPA-like_CS"/>
</dbReference>
<evidence type="ECO:0000256" key="8">
    <source>
        <dbReference type="SAM" id="SignalP"/>
    </source>
</evidence>
<dbReference type="PANTHER" id="PTHR30329:SF21">
    <property type="entry name" value="LIPOPROTEIN YIAD-RELATED"/>
    <property type="match status" value="1"/>
</dbReference>
<evidence type="ECO:0000256" key="6">
    <source>
        <dbReference type="HAMAP-Rule" id="MF_02204"/>
    </source>
</evidence>
<reference evidence="10" key="1">
    <citation type="submission" date="2022-08" db="EMBL/GenBank/DDBJ databases">
        <title>Draft genome sequencing of Roseisolibacter agri AW1220.</title>
        <authorList>
            <person name="Tobiishi Y."/>
            <person name="Tonouchi A."/>
        </authorList>
    </citation>
    <scope>NUCLEOTIDE SEQUENCE</scope>
    <source>
        <strain evidence="10">AW1220</strain>
    </source>
</reference>
<dbReference type="Proteomes" id="UP001161325">
    <property type="component" value="Unassembled WGS sequence"/>
</dbReference>
<dbReference type="HAMAP" id="MF_02204">
    <property type="entry name" value="Pal"/>
    <property type="match status" value="1"/>
</dbReference>
<keyword evidence="2 6" id="KW-0472">Membrane</keyword>
<dbReference type="CDD" id="cd07185">
    <property type="entry name" value="OmpA_C-like"/>
    <property type="match status" value="1"/>
</dbReference>
<feature type="region of interest" description="Disordered" evidence="7">
    <location>
        <begin position="32"/>
        <end position="67"/>
    </location>
</feature>
<evidence type="ECO:0000256" key="1">
    <source>
        <dbReference type="ARBA" id="ARBA00022729"/>
    </source>
</evidence>
<dbReference type="PRINTS" id="PR01021">
    <property type="entry name" value="OMPADOMAIN"/>
</dbReference>
<accession>A0AA37V469</accession>
<dbReference type="InterPro" id="IPR006664">
    <property type="entry name" value="OMP_bac"/>
</dbReference>
<dbReference type="InterPro" id="IPR050330">
    <property type="entry name" value="Bact_OuterMem_StrucFunc"/>
</dbReference>